<name>A0A7W7Q5A9_9PSEU</name>
<gene>
    <name evidence="7" type="ORF">FHR82_003382</name>
</gene>
<evidence type="ECO:0000313" key="7">
    <source>
        <dbReference type="EMBL" id="MBB4907162.1"/>
    </source>
</evidence>
<accession>A0A7W7Q5A9</accession>
<evidence type="ECO:0000256" key="3">
    <source>
        <dbReference type="ARBA" id="ARBA00022801"/>
    </source>
</evidence>
<reference evidence="7 8" key="1">
    <citation type="submission" date="2020-08" db="EMBL/GenBank/DDBJ databases">
        <title>Genomic Encyclopedia of Type Strains, Phase III (KMG-III): the genomes of soil and plant-associated and newly described type strains.</title>
        <authorList>
            <person name="Whitman W."/>
        </authorList>
    </citation>
    <scope>NUCLEOTIDE SEQUENCE [LARGE SCALE GENOMIC DNA]</scope>
    <source>
        <strain evidence="7 8">CECT 8960</strain>
    </source>
</reference>
<feature type="signal peptide" evidence="4">
    <location>
        <begin position="1"/>
        <end position="23"/>
    </location>
</feature>
<proteinExistence type="inferred from homology"/>
<dbReference type="InterPro" id="IPR051601">
    <property type="entry name" value="Serine_prot/Carboxylest_S33"/>
</dbReference>
<dbReference type="RefSeq" id="WP_184811275.1">
    <property type="nucleotide sequence ID" value="NZ_JACHJQ010000003.1"/>
</dbReference>
<dbReference type="EMBL" id="JACHJQ010000003">
    <property type="protein sequence ID" value="MBB4907162.1"/>
    <property type="molecule type" value="Genomic_DNA"/>
</dbReference>
<evidence type="ECO:0000256" key="2">
    <source>
        <dbReference type="ARBA" id="ARBA00022729"/>
    </source>
</evidence>
<dbReference type="AlphaFoldDB" id="A0A7W7Q5A9"/>
<dbReference type="PANTHER" id="PTHR43248">
    <property type="entry name" value="2-SUCCINYL-6-HYDROXY-2,4-CYCLOHEXADIENE-1-CARBOXYLATE SYNTHASE"/>
    <property type="match status" value="1"/>
</dbReference>
<feature type="chain" id="PRO_5030525257" evidence="4">
    <location>
        <begin position="24"/>
        <end position="458"/>
    </location>
</feature>
<keyword evidence="2 4" id="KW-0732">Signal</keyword>
<evidence type="ECO:0000313" key="8">
    <source>
        <dbReference type="Proteomes" id="UP000520767"/>
    </source>
</evidence>
<dbReference type="GO" id="GO:0016787">
    <property type="term" value="F:hydrolase activity"/>
    <property type="evidence" value="ECO:0007669"/>
    <property type="project" value="UniProtKB-KW"/>
</dbReference>
<keyword evidence="8" id="KW-1185">Reference proteome</keyword>
<dbReference type="Pfam" id="PF08386">
    <property type="entry name" value="Abhydrolase_4"/>
    <property type="match status" value="1"/>
</dbReference>
<comment type="caution">
    <text evidence="7">The sequence shown here is derived from an EMBL/GenBank/DDBJ whole genome shotgun (WGS) entry which is preliminary data.</text>
</comment>
<evidence type="ECO:0000256" key="4">
    <source>
        <dbReference type="SAM" id="SignalP"/>
    </source>
</evidence>
<dbReference type="InterPro" id="IPR013595">
    <property type="entry name" value="Pept_S33_TAP-like_C"/>
</dbReference>
<dbReference type="Gene3D" id="3.40.50.1820">
    <property type="entry name" value="alpha/beta hydrolase"/>
    <property type="match status" value="1"/>
</dbReference>
<evidence type="ECO:0000259" key="6">
    <source>
        <dbReference type="Pfam" id="PF08386"/>
    </source>
</evidence>
<keyword evidence="3" id="KW-0378">Hydrolase</keyword>
<evidence type="ECO:0000259" key="5">
    <source>
        <dbReference type="Pfam" id="PF00561"/>
    </source>
</evidence>
<comment type="similarity">
    <text evidence="1">Belongs to the peptidase S33 family.</text>
</comment>
<feature type="domain" description="AB hydrolase-1" evidence="5">
    <location>
        <begin position="75"/>
        <end position="240"/>
    </location>
</feature>
<organism evidence="7 8">
    <name type="scientific">Actinophytocola algeriensis</name>
    <dbReference type="NCBI Taxonomy" id="1768010"/>
    <lineage>
        <taxon>Bacteria</taxon>
        <taxon>Bacillati</taxon>
        <taxon>Actinomycetota</taxon>
        <taxon>Actinomycetes</taxon>
        <taxon>Pseudonocardiales</taxon>
        <taxon>Pseudonocardiaceae</taxon>
    </lineage>
</organism>
<dbReference type="PANTHER" id="PTHR43248:SF29">
    <property type="entry name" value="TRIPEPTIDYL AMINOPEPTIDASE"/>
    <property type="match status" value="1"/>
</dbReference>
<dbReference type="SUPFAM" id="SSF53474">
    <property type="entry name" value="alpha/beta-Hydrolases"/>
    <property type="match status" value="1"/>
</dbReference>
<dbReference type="Proteomes" id="UP000520767">
    <property type="component" value="Unassembled WGS sequence"/>
</dbReference>
<dbReference type="Pfam" id="PF00561">
    <property type="entry name" value="Abhydrolase_1"/>
    <property type="match status" value="1"/>
</dbReference>
<dbReference type="InterPro" id="IPR000073">
    <property type="entry name" value="AB_hydrolase_1"/>
</dbReference>
<sequence>MKRGSMLLAAVLLTGVATGTATAEPGKTLDWRPCAPDSQVECATITVPIDYARPSTGTIEVAVVRAKATGEREGTLVFMPGGPGGSGVDRVLAGNVVPPAVSERFDVVSYDPRGTNRSHPVECAADLVTNLPNVIPDAGARLADIQAWARETGASCREHTGPLIDHVDNVSVARDIDVLRAALGERKITLYGRSYGTLAGQMYAENFPHRVRGMVLDSVFDHGLTQTRFMTTQAAAGEDAFAEFATWCAEDADCALHGQDAGQVYGDLYEKAVLGELPVPPTALNQLTLQRLYNPDWAELAVQLKQLSEGTATISATEETAPFPIASFCTDHRVRFGSQGEWLSLWRKQNAAAPVLRTHFAWAVLSLCSAWPAEVPNPQHRTDADDAPPILVMNSLHDPATGYAWAKDVHRQLDDSVLLTYDGWGHGVMDRTDCTRAVFTDYVLDRETPRPGTHCAAD</sequence>
<feature type="domain" description="Peptidase S33 tripeptidyl aminopeptidase-like C-terminal" evidence="6">
    <location>
        <begin position="354"/>
        <end position="455"/>
    </location>
</feature>
<protein>
    <submittedName>
        <fullName evidence="7">Pimeloyl-ACP methyl ester carboxylesterase</fullName>
    </submittedName>
</protein>
<evidence type="ECO:0000256" key="1">
    <source>
        <dbReference type="ARBA" id="ARBA00010088"/>
    </source>
</evidence>
<dbReference type="InterPro" id="IPR029058">
    <property type="entry name" value="AB_hydrolase_fold"/>
</dbReference>